<evidence type="ECO:0000256" key="1">
    <source>
        <dbReference type="SAM" id="MobiDB-lite"/>
    </source>
</evidence>
<proteinExistence type="predicted"/>
<sequence>MMMYPHEPSLPARTAPAATRNQHGLSRTNTTEIRIAQDKYGPTRHLHGPSRTYTTTTRIHAAARLKSKRCRHRRPGARISVT</sequence>
<reference evidence="2" key="2">
    <citation type="submission" date="2020-11" db="EMBL/GenBank/DDBJ databases">
        <authorList>
            <person name="McCartney M.A."/>
            <person name="Auch B."/>
            <person name="Kono T."/>
            <person name="Mallez S."/>
            <person name="Becker A."/>
            <person name="Gohl D.M."/>
            <person name="Silverstein K.A.T."/>
            <person name="Koren S."/>
            <person name="Bechman K.B."/>
            <person name="Herman A."/>
            <person name="Abrahante J.E."/>
            <person name="Garbe J."/>
        </authorList>
    </citation>
    <scope>NUCLEOTIDE SEQUENCE</scope>
    <source>
        <strain evidence="2">Duluth1</strain>
        <tissue evidence="2">Whole animal</tissue>
    </source>
</reference>
<reference evidence="2" key="1">
    <citation type="journal article" date="2019" name="bioRxiv">
        <title>The Genome of the Zebra Mussel, Dreissena polymorpha: A Resource for Invasive Species Research.</title>
        <authorList>
            <person name="McCartney M.A."/>
            <person name="Auch B."/>
            <person name="Kono T."/>
            <person name="Mallez S."/>
            <person name="Zhang Y."/>
            <person name="Obille A."/>
            <person name="Becker A."/>
            <person name="Abrahante J.E."/>
            <person name="Garbe J."/>
            <person name="Badalamenti J.P."/>
            <person name="Herman A."/>
            <person name="Mangelson H."/>
            <person name="Liachko I."/>
            <person name="Sullivan S."/>
            <person name="Sone E.D."/>
            <person name="Koren S."/>
            <person name="Silverstein K.A.T."/>
            <person name="Beckman K.B."/>
            <person name="Gohl D.M."/>
        </authorList>
    </citation>
    <scope>NUCLEOTIDE SEQUENCE</scope>
    <source>
        <strain evidence="2">Duluth1</strain>
        <tissue evidence="2">Whole animal</tissue>
    </source>
</reference>
<keyword evidence="3" id="KW-1185">Reference proteome</keyword>
<dbReference type="AlphaFoldDB" id="A0A9D4L1E5"/>
<organism evidence="2 3">
    <name type="scientific">Dreissena polymorpha</name>
    <name type="common">Zebra mussel</name>
    <name type="synonym">Mytilus polymorpha</name>
    <dbReference type="NCBI Taxonomy" id="45954"/>
    <lineage>
        <taxon>Eukaryota</taxon>
        <taxon>Metazoa</taxon>
        <taxon>Spiralia</taxon>
        <taxon>Lophotrochozoa</taxon>
        <taxon>Mollusca</taxon>
        <taxon>Bivalvia</taxon>
        <taxon>Autobranchia</taxon>
        <taxon>Heteroconchia</taxon>
        <taxon>Euheterodonta</taxon>
        <taxon>Imparidentia</taxon>
        <taxon>Neoheterodontei</taxon>
        <taxon>Myida</taxon>
        <taxon>Dreissenoidea</taxon>
        <taxon>Dreissenidae</taxon>
        <taxon>Dreissena</taxon>
    </lineage>
</organism>
<accession>A0A9D4L1E5</accession>
<evidence type="ECO:0000313" key="2">
    <source>
        <dbReference type="EMBL" id="KAH3849968.1"/>
    </source>
</evidence>
<feature type="compositionally biased region" description="Basic residues" evidence="1">
    <location>
        <begin position="63"/>
        <end position="76"/>
    </location>
</feature>
<comment type="caution">
    <text evidence="2">The sequence shown here is derived from an EMBL/GenBank/DDBJ whole genome shotgun (WGS) entry which is preliminary data.</text>
</comment>
<dbReference type="EMBL" id="JAIWYP010000003">
    <property type="protein sequence ID" value="KAH3849968.1"/>
    <property type="molecule type" value="Genomic_DNA"/>
</dbReference>
<dbReference type="Proteomes" id="UP000828390">
    <property type="component" value="Unassembled WGS sequence"/>
</dbReference>
<feature type="region of interest" description="Disordered" evidence="1">
    <location>
        <begin position="1"/>
        <end position="30"/>
    </location>
</feature>
<feature type="compositionally biased region" description="Polar residues" evidence="1">
    <location>
        <begin position="19"/>
        <end position="30"/>
    </location>
</feature>
<evidence type="ECO:0000313" key="3">
    <source>
        <dbReference type="Proteomes" id="UP000828390"/>
    </source>
</evidence>
<name>A0A9D4L1E5_DREPO</name>
<feature type="region of interest" description="Disordered" evidence="1">
    <location>
        <begin position="63"/>
        <end position="82"/>
    </location>
</feature>
<gene>
    <name evidence="2" type="ORF">DPMN_092373</name>
</gene>
<protein>
    <submittedName>
        <fullName evidence="2">Uncharacterized protein</fullName>
    </submittedName>
</protein>